<dbReference type="Gene3D" id="1.20.1070.10">
    <property type="entry name" value="Rhodopsin 7-helix transmembrane proteins"/>
    <property type="match status" value="1"/>
</dbReference>
<accession>H2KU06</accession>
<protein>
    <recommendedName>
        <fullName evidence="4">G-protein coupled receptors family 1 profile domain-containing protein</fullName>
    </recommendedName>
</protein>
<dbReference type="SUPFAM" id="SSF81321">
    <property type="entry name" value="Family A G protein-coupled receptor-like"/>
    <property type="match status" value="1"/>
</dbReference>
<evidence type="ECO:0008006" key="4">
    <source>
        <dbReference type="Google" id="ProtNLM"/>
    </source>
</evidence>
<feature type="transmembrane region" description="Helical" evidence="1">
    <location>
        <begin position="173"/>
        <end position="197"/>
    </location>
</feature>
<keyword evidence="1" id="KW-0812">Transmembrane</keyword>
<evidence type="ECO:0000313" key="2">
    <source>
        <dbReference type="EMBL" id="GAA34290.1"/>
    </source>
</evidence>
<keyword evidence="1" id="KW-1133">Transmembrane helix</keyword>
<keyword evidence="1" id="KW-0472">Membrane</keyword>
<name>H2KU06_CLOSI</name>
<sequence length="388" mass="43938">MTSFPSSKFMSFHRKFTVRQRCRALSADEPNVSTPDVNQFCVNPTSVSAQLIVTFNQKANPLSVVLVSSKITVQCRSMANRMEHRQNLSHDPHYYVRLLNGEAALLTADHSIAILIYAPNGIRSGVRWFQVEVLNSVRENPAHKSELLDESEQHNRRGPVCTLDGKYLVEFRFILVVVLTYLLPCVCLVITNVLIAYQLVKLKRRRHILCNTEQKAKQMHLWNASLIPDRQDSACPDSTISTFMERRRTTAQEGRREIGRVVALLILSCLHLCFSLPVSVSLALRASVPNDASQCQRHMYEHLTRLLTSIKDINYALNGFIYTFFFRFYRARLVRILSCGQVDMSKRPVNRIATGHGTAGVSLILNPPENYRRSIISSKCLPTSGCSG</sequence>
<evidence type="ECO:0000313" key="3">
    <source>
        <dbReference type="Proteomes" id="UP000008909"/>
    </source>
</evidence>
<organism evidence="2 3">
    <name type="scientific">Clonorchis sinensis</name>
    <name type="common">Chinese liver fluke</name>
    <dbReference type="NCBI Taxonomy" id="79923"/>
    <lineage>
        <taxon>Eukaryota</taxon>
        <taxon>Metazoa</taxon>
        <taxon>Spiralia</taxon>
        <taxon>Lophotrochozoa</taxon>
        <taxon>Platyhelminthes</taxon>
        <taxon>Trematoda</taxon>
        <taxon>Digenea</taxon>
        <taxon>Opisthorchiida</taxon>
        <taxon>Opisthorchiata</taxon>
        <taxon>Opisthorchiidae</taxon>
        <taxon>Clonorchis</taxon>
    </lineage>
</organism>
<reference evidence="2" key="1">
    <citation type="journal article" date="2011" name="Genome Biol.">
        <title>The draft genome of the carcinogenic human liver fluke Clonorchis sinensis.</title>
        <authorList>
            <person name="Wang X."/>
            <person name="Chen W."/>
            <person name="Huang Y."/>
            <person name="Sun J."/>
            <person name="Men J."/>
            <person name="Liu H."/>
            <person name="Luo F."/>
            <person name="Guo L."/>
            <person name="Lv X."/>
            <person name="Deng C."/>
            <person name="Zhou C."/>
            <person name="Fan Y."/>
            <person name="Li X."/>
            <person name="Huang L."/>
            <person name="Hu Y."/>
            <person name="Liang C."/>
            <person name="Hu X."/>
            <person name="Xu J."/>
            <person name="Yu X."/>
        </authorList>
    </citation>
    <scope>NUCLEOTIDE SEQUENCE [LARGE SCALE GENOMIC DNA]</scope>
    <source>
        <strain evidence="2">Henan</strain>
    </source>
</reference>
<feature type="transmembrane region" description="Helical" evidence="1">
    <location>
        <begin position="313"/>
        <end position="329"/>
    </location>
</feature>
<dbReference type="EMBL" id="DF143972">
    <property type="protein sequence ID" value="GAA34290.1"/>
    <property type="molecule type" value="Genomic_DNA"/>
</dbReference>
<proteinExistence type="predicted"/>
<evidence type="ECO:0000256" key="1">
    <source>
        <dbReference type="SAM" id="Phobius"/>
    </source>
</evidence>
<feature type="transmembrane region" description="Helical" evidence="1">
    <location>
        <begin position="261"/>
        <end position="284"/>
    </location>
</feature>
<dbReference type="Proteomes" id="UP000008909">
    <property type="component" value="Unassembled WGS sequence"/>
</dbReference>
<dbReference type="AlphaFoldDB" id="H2KU06"/>
<keyword evidence="3" id="KW-1185">Reference proteome</keyword>
<gene>
    <name evidence="2" type="ORF">CLF_107059</name>
</gene>